<evidence type="ECO:0000313" key="13">
    <source>
        <dbReference type="Proteomes" id="UP000609651"/>
    </source>
</evidence>
<dbReference type="Pfam" id="PF18766">
    <property type="entry name" value="SWI2_SNF2"/>
    <property type="match status" value="1"/>
</dbReference>
<evidence type="ECO:0000256" key="10">
    <source>
        <dbReference type="RuleBase" id="RU364115"/>
    </source>
</evidence>
<dbReference type="CDD" id="cd18800">
    <property type="entry name" value="SF2_C_EcoR124I-like"/>
    <property type="match status" value="1"/>
</dbReference>
<dbReference type="NCBIfam" id="TIGR00348">
    <property type="entry name" value="hsdR"/>
    <property type="match status" value="1"/>
</dbReference>
<dbReference type="Proteomes" id="UP000609651">
    <property type="component" value="Unassembled WGS sequence"/>
</dbReference>
<comment type="subunit">
    <text evidence="10">The type I restriction/modification system is composed of three polypeptides R, M and S.</text>
</comment>
<accession>A0ABX1V986</accession>
<keyword evidence="6" id="KW-0255">Endonuclease</keyword>
<dbReference type="CDD" id="cd18030">
    <property type="entry name" value="DEXHc_RE_I_HsdR"/>
    <property type="match status" value="1"/>
</dbReference>
<dbReference type="Pfam" id="PF22679">
    <property type="entry name" value="T1R_D3-like"/>
    <property type="match status" value="1"/>
</dbReference>
<evidence type="ECO:0000256" key="5">
    <source>
        <dbReference type="ARBA" id="ARBA00022747"/>
    </source>
</evidence>
<dbReference type="RefSeq" id="WP_171183835.1">
    <property type="nucleotide sequence ID" value="NZ_WTPX01000013.1"/>
</dbReference>
<keyword evidence="9 10" id="KW-0238">DNA-binding</keyword>
<dbReference type="InterPro" id="IPR007409">
    <property type="entry name" value="Restrct_endonuc_type1_HsdR_N"/>
</dbReference>
<dbReference type="Pfam" id="PF11867">
    <property type="entry name" value="T1RH-like_C"/>
    <property type="match status" value="1"/>
</dbReference>
<dbReference type="Pfam" id="PF04313">
    <property type="entry name" value="HSDR_N"/>
    <property type="match status" value="1"/>
</dbReference>
<protein>
    <recommendedName>
        <fullName evidence="10">Type I restriction enzyme endonuclease subunit</fullName>
        <shortName evidence="10">R protein</shortName>
        <ecNumber evidence="10">3.1.21.3</ecNumber>
    </recommendedName>
</protein>
<comment type="similarity">
    <text evidence="2 10">Belongs to the HsdR family.</text>
</comment>
<reference evidence="12 13" key="1">
    <citation type="journal article" date="2020" name="Syst. Appl. Microbiol.">
        <title>Alienimonas chondri sp. nov., a novel planctomycete isolated from the biofilm of the red alga Chondrus crispus.</title>
        <authorList>
            <person name="Vitorino I."/>
            <person name="Albuquerque L."/>
            <person name="Wiegand S."/>
            <person name="Kallscheuer N."/>
            <person name="da Costa M.S."/>
            <person name="Lobo-da-Cunha A."/>
            <person name="Jogler C."/>
            <person name="Lage O.M."/>
        </authorList>
    </citation>
    <scope>NUCLEOTIDE SEQUENCE [LARGE SCALE GENOMIC DNA]</scope>
    <source>
        <strain evidence="12 13">LzC2</strain>
    </source>
</reference>
<dbReference type="PROSITE" id="PS51192">
    <property type="entry name" value="HELICASE_ATP_BIND_1"/>
    <property type="match status" value="1"/>
</dbReference>
<evidence type="ECO:0000256" key="6">
    <source>
        <dbReference type="ARBA" id="ARBA00022759"/>
    </source>
</evidence>
<feature type="domain" description="Helicase ATP-binding" evidence="11">
    <location>
        <begin position="290"/>
        <end position="469"/>
    </location>
</feature>
<dbReference type="Gene3D" id="3.40.50.300">
    <property type="entry name" value="P-loop containing nucleotide triphosphate hydrolases"/>
    <property type="match status" value="2"/>
</dbReference>
<evidence type="ECO:0000256" key="4">
    <source>
        <dbReference type="ARBA" id="ARBA00022741"/>
    </source>
</evidence>
<dbReference type="PANTHER" id="PTHR30195:SF15">
    <property type="entry name" value="TYPE I RESTRICTION ENZYME HINDI ENDONUCLEASE SUBUNIT"/>
    <property type="match status" value="1"/>
</dbReference>
<comment type="catalytic activity">
    <reaction evidence="1 10">
        <text>Endonucleolytic cleavage of DNA to give random double-stranded fragments with terminal 5'-phosphates, ATP is simultaneously hydrolyzed.</text>
        <dbReference type="EC" id="3.1.21.3"/>
    </reaction>
</comment>
<evidence type="ECO:0000256" key="7">
    <source>
        <dbReference type="ARBA" id="ARBA00022801"/>
    </source>
</evidence>
<dbReference type="EC" id="3.1.21.3" evidence="10"/>
<dbReference type="SUPFAM" id="SSF52540">
    <property type="entry name" value="P-loop containing nucleoside triphosphate hydrolases"/>
    <property type="match status" value="2"/>
</dbReference>
<evidence type="ECO:0000256" key="9">
    <source>
        <dbReference type="ARBA" id="ARBA00023125"/>
    </source>
</evidence>
<gene>
    <name evidence="12" type="ORF">LzC2_07020</name>
</gene>
<dbReference type="Gene3D" id="3.90.1570.50">
    <property type="match status" value="1"/>
</dbReference>
<dbReference type="InterPro" id="IPR055180">
    <property type="entry name" value="HsdR_RecA-like_helicase_dom_2"/>
</dbReference>
<keyword evidence="7 10" id="KW-0378">Hydrolase</keyword>
<name>A0ABX1V986_9PLAN</name>
<evidence type="ECO:0000313" key="12">
    <source>
        <dbReference type="EMBL" id="NNJ24643.1"/>
    </source>
</evidence>
<evidence type="ECO:0000256" key="2">
    <source>
        <dbReference type="ARBA" id="ARBA00008598"/>
    </source>
</evidence>
<dbReference type="InterPro" id="IPR027417">
    <property type="entry name" value="P-loop_NTPase"/>
</dbReference>
<dbReference type="InterPro" id="IPR021810">
    <property type="entry name" value="T1RH-like_C"/>
</dbReference>
<comment type="caution">
    <text evidence="12">The sequence shown here is derived from an EMBL/GenBank/DDBJ whole genome shotgun (WGS) entry which is preliminary data.</text>
</comment>
<keyword evidence="4 10" id="KW-0547">Nucleotide-binding</keyword>
<dbReference type="EMBL" id="WTPX01000013">
    <property type="protein sequence ID" value="NNJ24643.1"/>
    <property type="molecule type" value="Genomic_DNA"/>
</dbReference>
<dbReference type="PANTHER" id="PTHR30195">
    <property type="entry name" value="TYPE I SITE-SPECIFIC DEOXYRIBONUCLEASE PROTEIN SUBUNIT M AND R"/>
    <property type="match status" value="1"/>
</dbReference>
<evidence type="ECO:0000256" key="3">
    <source>
        <dbReference type="ARBA" id="ARBA00022722"/>
    </source>
</evidence>
<proteinExistence type="inferred from homology"/>
<evidence type="ECO:0000259" key="11">
    <source>
        <dbReference type="PROSITE" id="PS51192"/>
    </source>
</evidence>
<keyword evidence="3" id="KW-0540">Nuclease</keyword>
<sequence>MTAPFNEETVELLALEWLGELGYAATDGATLDDRRERGGPGEVVLEDRLRAAVDRINPEVPADLREEAVRRALRTDDPTLVGRNREAHRLLVDGVPVERRRDDGTEAGEYVRLLDFDTPGNNDLLAVRQLTIVERSTRRPDVVVFVNGLPLAVIEVKNPADEKATLETAFDHLDTYRQEIPSLFRWNALQVITDGTGARGGSLTAPWEWFKVWRVLEDGAPPDETNPPPSRGEMDVLIRGVFEPTRLLALVRDYTAFEEDPDTGEVHKLLAQYHQYHAVEAAVDAVVAASRADGDRRGGVVWHTQGSGKSLSMLFFAGRIARHPAMGNPTLVMLTDRNDLDDQLFGQFQRCEDLLGNQSPAQAEDVEDLRDKLRVASGGVVFTTLQKFAKDRDPETGKRSHEPMPLLSERRNVVVVADEAHRSQYDLIDGLARNLRDALPGASFLGFTGTPIETTDADTRAVFGEYVSIYDVRQAVEDGATKPIFYESRVVKLGLDEAASDTLDADFDLLTVDEEDERKGKLLNKWAALEAVVGDSDRIDVIAADLITHFEKRLEAMDGKAMVVGMSRRICVELHDALVKLRPEWMGAAGDDPEEERKRESIVKVIMTGSASDGPDWQKHIRTKRARKTLAGRFKDPADPFRIVIVRDMWLTGFDAPCLHTMYVDKPMKGHALMQAIARVNRVFRDKPGGLVVDYLGLADQLRDALKTYTRAGGQGAPSRDAAEAEELLQEAVEIVRGILHGFNYSTWPCGSASERFQLTAAAQDYVFGLEDGAVRYRDAVGKLKKAFALSATSGTADEIRDEVAFFDLLATAVAKTTGAAGQSGANLDHAVKQLVSEAVVPDGEVVDVFSAAGLDRPDLSILSDEFLGTVERMPERNLAVELLRTLLEREAKTTAKRNVVQSESLLDKLRQTMNAYHNRAIDTHEVLQELLGQAREFRERRARGESLGLSDDELAFYDALTENDSAREAMQNDDLKTIAEELTRRIRKSVTVDWHRRESARAKIRIEVKRILKAWGYPPDLRASATELVLEQAARLCDDWAA</sequence>
<dbReference type="SMART" id="SM00487">
    <property type="entry name" value="DEXDc"/>
    <property type="match status" value="1"/>
</dbReference>
<dbReference type="InterPro" id="IPR051268">
    <property type="entry name" value="Type-I_R_enzyme_R_subunit"/>
</dbReference>
<keyword evidence="13" id="KW-1185">Reference proteome</keyword>
<dbReference type="CDD" id="cd22332">
    <property type="entry name" value="HsdR_N"/>
    <property type="match status" value="1"/>
</dbReference>
<keyword evidence="5 10" id="KW-0680">Restriction system</keyword>
<evidence type="ECO:0000256" key="1">
    <source>
        <dbReference type="ARBA" id="ARBA00000851"/>
    </source>
</evidence>
<dbReference type="InterPro" id="IPR004473">
    <property type="entry name" value="Restrct_endonuc_typeI_HsdR"/>
</dbReference>
<dbReference type="InterPro" id="IPR014001">
    <property type="entry name" value="Helicase_ATP-bd"/>
</dbReference>
<evidence type="ECO:0000256" key="8">
    <source>
        <dbReference type="ARBA" id="ARBA00022840"/>
    </source>
</evidence>
<organism evidence="12 13">
    <name type="scientific">Alienimonas chondri</name>
    <dbReference type="NCBI Taxonomy" id="2681879"/>
    <lineage>
        <taxon>Bacteria</taxon>
        <taxon>Pseudomonadati</taxon>
        <taxon>Planctomycetota</taxon>
        <taxon>Planctomycetia</taxon>
        <taxon>Planctomycetales</taxon>
        <taxon>Planctomycetaceae</taxon>
        <taxon>Alienimonas</taxon>
    </lineage>
</organism>
<dbReference type="InterPro" id="IPR040980">
    <property type="entry name" value="SWI2_SNF2"/>
</dbReference>
<keyword evidence="8 10" id="KW-0067">ATP-binding</keyword>
<comment type="function">
    <text evidence="10">Subunit R is required for both nuclease and ATPase activities, but not for modification.</text>
</comment>